<dbReference type="Proteomes" id="UP000226431">
    <property type="component" value="Unassembled WGS sequence"/>
</dbReference>
<evidence type="ECO:0000313" key="6">
    <source>
        <dbReference type="Proteomes" id="UP000226431"/>
    </source>
</evidence>
<organism evidence="5 6">
    <name type="scientific">Ophiocordyceps camponoti-rufipedis</name>
    <dbReference type="NCBI Taxonomy" id="2004952"/>
    <lineage>
        <taxon>Eukaryota</taxon>
        <taxon>Fungi</taxon>
        <taxon>Dikarya</taxon>
        <taxon>Ascomycota</taxon>
        <taxon>Pezizomycotina</taxon>
        <taxon>Sordariomycetes</taxon>
        <taxon>Hypocreomycetidae</taxon>
        <taxon>Hypocreales</taxon>
        <taxon>Ophiocordycipitaceae</taxon>
        <taxon>Ophiocordyceps</taxon>
    </lineage>
</organism>
<keyword evidence="1" id="KW-0103">Bromodomain</keyword>
<feature type="domain" description="RSC4 Ig-like" evidence="4">
    <location>
        <begin position="211"/>
        <end position="357"/>
    </location>
</feature>
<dbReference type="Pfam" id="PF22994">
    <property type="entry name" value="RSC4_Ig_like"/>
    <property type="match status" value="1"/>
</dbReference>
<dbReference type="InterPro" id="IPR036427">
    <property type="entry name" value="Bromodomain-like_sf"/>
</dbReference>
<dbReference type="Pfam" id="PF00439">
    <property type="entry name" value="Bromodomain"/>
    <property type="match status" value="1"/>
</dbReference>
<keyword evidence="6" id="KW-1185">Reference proteome</keyword>
<dbReference type="SUPFAM" id="SSF47370">
    <property type="entry name" value="Bromodomain"/>
    <property type="match status" value="1"/>
</dbReference>
<protein>
    <submittedName>
        <fullName evidence="5">Uncharacterized protein</fullName>
    </submittedName>
</protein>
<comment type="caution">
    <text evidence="5">The sequence shown here is derived from an EMBL/GenBank/DDBJ whole genome shotgun (WGS) entry which is preliminary data.</text>
</comment>
<dbReference type="AlphaFoldDB" id="A0A2C5Z1R6"/>
<dbReference type="EMBL" id="NJES01000243">
    <property type="protein sequence ID" value="PHH74947.1"/>
    <property type="molecule type" value="Genomic_DNA"/>
</dbReference>
<dbReference type="GO" id="GO:0006325">
    <property type="term" value="P:chromatin organization"/>
    <property type="evidence" value="ECO:0007669"/>
    <property type="project" value="UniProtKB-ARBA"/>
</dbReference>
<sequence>MVRGTHSRNDTAGVSEFKSWAAFEDKCKLLWNNAYFYNEEGSEIFELAQELEETFYEQLKKAQAVVTEPSQPKIKLKVGQSQEAPVSTKKITIHVGGRGGSTDSPAPHMPQNVAPPAAVGLNGSSTATRSSVRLEAARSVSLSVPSPAPSLQPSLKTEEGSRMPAVAPAPMPLQNPGFARPPGPVLLPHPPQQQPPPDGRAMMVNGHVEPRRFRRAGKGINDALISRLLLRLHPNLTTNNNAAPLLTMHPHPTELHRSSTVTLPPHQNRVFAVLKLPEHLYHRQYSLWVLIDKQPLRPCPNQLPNQLPLERAFEMVLRPGVNVIEAHLIAAIPRSERQPGEPEVELEIFTALVHLLRP</sequence>
<dbReference type="STRING" id="2004952.A0A2C5Z1R6"/>
<dbReference type="OrthoDB" id="6017at2759"/>
<feature type="region of interest" description="Disordered" evidence="2">
    <location>
        <begin position="139"/>
        <end position="162"/>
    </location>
</feature>
<accession>A0A2C5Z1R6</accession>
<reference evidence="5 6" key="1">
    <citation type="submission" date="2017-06" db="EMBL/GenBank/DDBJ databases">
        <title>Ant-infecting Ophiocordyceps genomes reveal a high diversity of potential behavioral manipulation genes and a possible major role for enterotoxins.</title>
        <authorList>
            <person name="De Bekker C."/>
            <person name="Evans H.C."/>
            <person name="Brachmann A."/>
            <person name="Hughes D.P."/>
        </authorList>
    </citation>
    <scope>NUCLEOTIDE SEQUENCE [LARGE SCALE GENOMIC DNA]</scope>
    <source>
        <strain evidence="5 6">Map16</strain>
    </source>
</reference>
<evidence type="ECO:0000259" key="3">
    <source>
        <dbReference type="Pfam" id="PF00439"/>
    </source>
</evidence>
<evidence type="ECO:0000313" key="5">
    <source>
        <dbReference type="EMBL" id="PHH74947.1"/>
    </source>
</evidence>
<proteinExistence type="predicted"/>
<gene>
    <name evidence="5" type="ORF">CDD80_2728</name>
</gene>
<dbReference type="CDD" id="cd04369">
    <property type="entry name" value="Bromodomain"/>
    <property type="match status" value="1"/>
</dbReference>
<evidence type="ECO:0000256" key="1">
    <source>
        <dbReference type="ARBA" id="ARBA00023117"/>
    </source>
</evidence>
<name>A0A2C5Z1R6_9HYPO</name>
<feature type="compositionally biased region" description="Low complexity" evidence="2">
    <location>
        <begin position="139"/>
        <end position="155"/>
    </location>
</feature>
<dbReference type="InterPro" id="IPR054551">
    <property type="entry name" value="RSC4_Ig-like"/>
</dbReference>
<dbReference type="Gene3D" id="1.20.920.10">
    <property type="entry name" value="Bromodomain-like"/>
    <property type="match status" value="1"/>
</dbReference>
<evidence type="ECO:0000259" key="4">
    <source>
        <dbReference type="Pfam" id="PF22994"/>
    </source>
</evidence>
<feature type="domain" description="Bromo" evidence="3">
    <location>
        <begin position="15"/>
        <end position="50"/>
    </location>
</feature>
<evidence type="ECO:0000256" key="2">
    <source>
        <dbReference type="SAM" id="MobiDB-lite"/>
    </source>
</evidence>
<dbReference type="InterPro" id="IPR001487">
    <property type="entry name" value="Bromodomain"/>
</dbReference>